<reference evidence="2 4" key="2">
    <citation type="journal article" date="2015" name="Genome Announc.">
        <title>Expanding the biotechnology potential of lactobacilli through comparative genomics of 213 strains and associated genera.</title>
        <authorList>
            <person name="Sun Z."/>
            <person name="Harris H.M."/>
            <person name="McCann A."/>
            <person name="Guo C."/>
            <person name="Argimon S."/>
            <person name="Zhang W."/>
            <person name="Yang X."/>
            <person name="Jeffery I.B."/>
            <person name="Cooney J.C."/>
            <person name="Kagawa T.F."/>
            <person name="Liu W."/>
            <person name="Song Y."/>
            <person name="Salvetti E."/>
            <person name="Wrobel A."/>
            <person name="Rasinkangas P."/>
            <person name="Parkhill J."/>
            <person name="Rea M.C."/>
            <person name="O'Sullivan O."/>
            <person name="Ritari J."/>
            <person name="Douillard F.P."/>
            <person name="Paul Ross R."/>
            <person name="Yang R."/>
            <person name="Briner A.E."/>
            <person name="Felis G.E."/>
            <person name="de Vos W.M."/>
            <person name="Barrangou R."/>
            <person name="Klaenhammer T.R."/>
            <person name="Caufield P.W."/>
            <person name="Cui Y."/>
            <person name="Zhang H."/>
            <person name="O'Toole P.W."/>
        </authorList>
    </citation>
    <scope>NUCLEOTIDE SEQUENCE [LARGE SCALE GENOMIC DNA]</scope>
    <source>
        <strain evidence="2 4">DSM 18382</strain>
    </source>
</reference>
<reference evidence="1" key="1">
    <citation type="journal article" date="2014" name="Genome Announc.">
        <title>Draft Genome Sequences of Two Lactobacillus Strains, L. farraginis JCM 14108T and L. composti JCM 14202T, Isolated from Compost of Distilled Shochu Residue.</title>
        <authorList>
            <person name="Yuki M."/>
            <person name="Oshima K."/>
            <person name="Suda W."/>
            <person name="Kitahara M."/>
            <person name="Kitamura K."/>
            <person name="Iida T."/>
            <person name="Hattori M."/>
            <person name="Ohkuma M."/>
        </authorList>
    </citation>
    <scope>NUCLEOTIDE SEQUENCE [LARGE SCALE GENOMIC DNA]</scope>
    <source>
        <strain evidence="1">JCM 14108</strain>
    </source>
</reference>
<name>X0PC37_9LACO</name>
<dbReference type="AlphaFoldDB" id="X0PC37"/>
<evidence type="ECO:0000313" key="4">
    <source>
        <dbReference type="Proteomes" id="UP000051966"/>
    </source>
</evidence>
<dbReference type="EMBL" id="BAKI01000056">
    <property type="protein sequence ID" value="GAF37949.1"/>
    <property type="molecule type" value="Genomic_DNA"/>
</dbReference>
<keyword evidence="4" id="KW-1185">Reference proteome</keyword>
<evidence type="ECO:0000313" key="1">
    <source>
        <dbReference type="EMBL" id="GAF37949.1"/>
    </source>
</evidence>
<accession>X0PC37</accession>
<protein>
    <submittedName>
        <fullName evidence="1">Uncharacterized protein</fullName>
    </submittedName>
</protein>
<proteinExistence type="predicted"/>
<dbReference type="RefSeq" id="WP_035181284.1">
    <property type="nucleotide sequence ID" value="NZ_AZFY01000114.1"/>
</dbReference>
<organism evidence="1 3">
    <name type="scientific">Lentilactobacillus farraginis DSM 18382 = JCM 14108</name>
    <dbReference type="NCBI Taxonomy" id="1423743"/>
    <lineage>
        <taxon>Bacteria</taxon>
        <taxon>Bacillati</taxon>
        <taxon>Bacillota</taxon>
        <taxon>Bacilli</taxon>
        <taxon>Lactobacillales</taxon>
        <taxon>Lactobacillaceae</taxon>
        <taxon>Lentilactobacillus</taxon>
    </lineage>
</organism>
<dbReference type="EMBL" id="AZFY01000114">
    <property type="protein sequence ID" value="KRM05014.1"/>
    <property type="molecule type" value="Genomic_DNA"/>
</dbReference>
<dbReference type="Proteomes" id="UP000051966">
    <property type="component" value="Unassembled WGS sequence"/>
</dbReference>
<gene>
    <name evidence="2" type="ORF">FD41_GL000777</name>
    <name evidence="1" type="ORF">JCM14108_3040</name>
</gene>
<dbReference type="OrthoDB" id="2325559at2"/>
<evidence type="ECO:0000313" key="2">
    <source>
        <dbReference type="EMBL" id="KRM05014.1"/>
    </source>
</evidence>
<comment type="caution">
    <text evidence="1">The sequence shown here is derived from an EMBL/GenBank/DDBJ whole genome shotgun (WGS) entry which is preliminary data.</text>
</comment>
<dbReference type="Proteomes" id="UP000019488">
    <property type="component" value="Unassembled WGS sequence"/>
</dbReference>
<dbReference type="PATRIC" id="fig|1423743.5.peg.798"/>
<evidence type="ECO:0000313" key="3">
    <source>
        <dbReference type="Proteomes" id="UP000019488"/>
    </source>
</evidence>
<sequence>MKPITYQGKKFSSYQKAADYIGITKPGFSKRLKKYEDGQLTLDELFSHDNFHLTNRITYKGKVFRNHTEAAKFIGITPVSFHRRFKKYQLGELSLDELFQPSNYTIYELPEYHGKHFKSKSEAAKFLGISLNSFARRLKYYHEGKYVLDDVFATSPHELQMRQIKDTSLHYKGQHFHTQIEASKYLGIAQSTFSTRYQKYLAGKISLDRLFQHK</sequence>